<dbReference type="PANTHER" id="PTHR33886">
    <property type="entry name" value="UNSATURATED RHAMNOGALACTURONAN HYDROLASE (EUROFUNG)"/>
    <property type="match status" value="1"/>
</dbReference>
<dbReference type="PANTHER" id="PTHR33886:SF8">
    <property type="entry name" value="UNSATURATED RHAMNOGALACTURONAN HYDROLASE (EUROFUNG)"/>
    <property type="match status" value="1"/>
</dbReference>
<proteinExistence type="predicted"/>
<evidence type="ECO:0000256" key="2">
    <source>
        <dbReference type="SAM" id="MobiDB-lite"/>
    </source>
</evidence>
<reference evidence="3 4" key="1">
    <citation type="journal article" date="2021" name="Sci. Rep.">
        <title>The distribution of antibiotic resistance genes in chicken gut microbiota commensals.</title>
        <authorList>
            <person name="Juricova H."/>
            <person name="Matiasovicova J."/>
            <person name="Kubasova T."/>
            <person name="Cejkova D."/>
            <person name="Rychlik I."/>
        </authorList>
    </citation>
    <scope>NUCLEOTIDE SEQUENCE [LARGE SCALE GENOMIC DNA]</scope>
    <source>
        <strain evidence="3 4">An772</strain>
    </source>
</reference>
<feature type="compositionally biased region" description="Polar residues" evidence="2">
    <location>
        <begin position="12"/>
        <end position="22"/>
    </location>
</feature>
<evidence type="ECO:0000313" key="4">
    <source>
        <dbReference type="Proteomes" id="UP000766986"/>
    </source>
</evidence>
<evidence type="ECO:0000256" key="1">
    <source>
        <dbReference type="ARBA" id="ARBA00022801"/>
    </source>
</evidence>
<comment type="caution">
    <text evidence="3">The sequence shown here is derived from an EMBL/GenBank/DDBJ whole genome shotgun (WGS) entry which is preliminary data.</text>
</comment>
<dbReference type="Proteomes" id="UP000766986">
    <property type="component" value="Unassembled WGS sequence"/>
</dbReference>
<gene>
    <name evidence="3" type="ORF">H7U35_10040</name>
</gene>
<keyword evidence="4" id="KW-1185">Reference proteome</keyword>
<name>A0ABS2E1P2_9BACT</name>
<dbReference type="Pfam" id="PF07470">
    <property type="entry name" value="Glyco_hydro_88"/>
    <property type="match status" value="1"/>
</dbReference>
<dbReference type="InterPro" id="IPR010905">
    <property type="entry name" value="Glyco_hydro_88"/>
</dbReference>
<dbReference type="Gene3D" id="1.50.10.10">
    <property type="match status" value="1"/>
</dbReference>
<keyword evidence="1 3" id="KW-0378">Hydrolase</keyword>
<sequence length="369" mass="42602">MAAYAVNGGEPNGTQRTEAGSENVWSRKAVEGIGKKVADWQIREFPNTQHGSKDQRGWVAGAWYMGLCDWAELSGDSTYYDWMMKTFSGQRWQLGNRMYHADDFCVAQTYIDLYEKFKEKDMLEPTLARTEWLVGHPSNGSVDFRVPHLRQERWTWCDALFMAPAVYTRLYRVTGNRKYMHFMDAEYKATYNYLYDREEKMFYRDSRYFDQREANGQKVFWGRGNGWVIAGLAEILRTLPDDDTEFRPFYEALFVEFATRLAELQGKDGYWHASLLDPDSYPSPETSSTGFIVYGLAYGINHGYLPTKDFLPVVKKGWKALTDAVDPDGKLCWVQPIGADPKKVTREMTELYGPGAFLMAACEIYKLCE</sequence>
<dbReference type="EMBL" id="JACLYZ010000021">
    <property type="protein sequence ID" value="MBM6735557.1"/>
    <property type="molecule type" value="Genomic_DNA"/>
</dbReference>
<dbReference type="InterPro" id="IPR008928">
    <property type="entry name" value="6-hairpin_glycosidase_sf"/>
</dbReference>
<evidence type="ECO:0000313" key="3">
    <source>
        <dbReference type="EMBL" id="MBM6735557.1"/>
    </source>
</evidence>
<dbReference type="SUPFAM" id="SSF48208">
    <property type="entry name" value="Six-hairpin glycosidases"/>
    <property type="match status" value="1"/>
</dbReference>
<accession>A0ABS2E1P2</accession>
<dbReference type="InterPro" id="IPR052043">
    <property type="entry name" value="PolySaccharide_Degr_Enz"/>
</dbReference>
<dbReference type="GO" id="GO:0016787">
    <property type="term" value="F:hydrolase activity"/>
    <property type="evidence" value="ECO:0007669"/>
    <property type="project" value="UniProtKB-KW"/>
</dbReference>
<feature type="region of interest" description="Disordered" evidence="2">
    <location>
        <begin position="1"/>
        <end position="22"/>
    </location>
</feature>
<organism evidence="3 4">
    <name type="scientific">Mediterranea massiliensis</name>
    <dbReference type="NCBI Taxonomy" id="1841865"/>
    <lineage>
        <taxon>Bacteria</taxon>
        <taxon>Pseudomonadati</taxon>
        <taxon>Bacteroidota</taxon>
        <taxon>Bacteroidia</taxon>
        <taxon>Bacteroidales</taxon>
        <taxon>Bacteroidaceae</taxon>
        <taxon>Mediterranea</taxon>
    </lineage>
</organism>
<protein>
    <submittedName>
        <fullName evidence="3">Glycoside hydrolase family 88 protein</fullName>
    </submittedName>
</protein>
<dbReference type="InterPro" id="IPR012341">
    <property type="entry name" value="6hp_glycosidase-like_sf"/>
</dbReference>